<dbReference type="InterPro" id="IPR000152">
    <property type="entry name" value="EGF-type_Asp/Asn_hydroxyl_site"/>
</dbReference>
<evidence type="ECO:0000256" key="5">
    <source>
        <dbReference type="SAM" id="MobiDB-lite"/>
    </source>
</evidence>
<gene>
    <name evidence="8" type="primary">BCAN</name>
    <name evidence="8" type="ORF">BLAG_LOCUS20769</name>
</gene>
<dbReference type="OrthoDB" id="425936at2759"/>
<sequence>MKMKIQQAKRFLVIALLLMLLTGMSTSQDVDECASGTDTCHEHATCINTPGNYTCACNEGYAGDGYTCNYAICPAGFECWRGSCFYYGPKIKTYEEAESDCEARGSRLVVIPDRETHKYILAKAKEFGFKKDLWIGLTDRTQEGVFVWSNGESLTSFRLSKGRNYVRKDCVAMFRWRNTYRWRVRHCHKRSRYFCQRSAGEGSIMLQALSTVYLPYRFNSDGTLRYGLDRDAVAQVAYHPQQEMAYAIGSRGLLSVIDLSVPSAARAVHHQELPDAQIGLYSDLAVCGDKVAVIQSDEYTPEPGKLYILSLYDGSSDLTVQQRLSVGPTPSLVKFTRDCTRLVVVNEGRFGEDPDGEFADPEGSVTVLDFDADNNATASTIDFRRFDAMQDDYAARGIRWTHRGEALGTAGRLSQDLEPEEFTFDDREKKIYITLQENNAIAVVDLKTLTVEDLFPLGAKNWADSMLDPSDEDGGIRMQSWPIYGLYQPDSVAFLTVGPHKLLVTANEGESRYHVSINGVTISDYMRGKDFVEDGVIAPTVPQSLVDALGDDAKLGRLRLSTYDGKSESDESLHDQFYAFGGRGFSLWNAEDLTLVWDSGADVERQHERHLPLIFNSEFDDDESPRTEFDEASRKKGPETEAITAAEVHGKTVVIIGNEAMSSLMLYSVDALTGTPSFESIFWSGDDSKYYADAYEDRDIGDVDPEQLKFLPAALSPDGTPLLLVGGSTSGTVSVYRVVASLP</sequence>
<evidence type="ECO:0000259" key="7">
    <source>
        <dbReference type="PROSITE" id="PS01186"/>
    </source>
</evidence>
<keyword evidence="9" id="KW-1185">Reference proteome</keyword>
<accession>A0A8K0ESS8</accession>
<dbReference type="SMART" id="SM00034">
    <property type="entry name" value="CLECT"/>
    <property type="match status" value="1"/>
</dbReference>
<dbReference type="InterPro" id="IPR052956">
    <property type="entry name" value="Mesenchyme-surface_protein"/>
</dbReference>
<dbReference type="Gene3D" id="2.130.10.10">
    <property type="entry name" value="YVTN repeat-like/Quinoprotein amine dehydrogenase"/>
    <property type="match status" value="1"/>
</dbReference>
<feature type="region of interest" description="Disordered" evidence="5">
    <location>
        <begin position="619"/>
        <end position="638"/>
    </location>
</feature>
<dbReference type="CDD" id="cd00054">
    <property type="entry name" value="EGF_CA"/>
    <property type="match status" value="1"/>
</dbReference>
<dbReference type="InterPro" id="IPR001881">
    <property type="entry name" value="EGF-like_Ca-bd_dom"/>
</dbReference>
<keyword evidence="3" id="KW-0677">Repeat</keyword>
<dbReference type="PROSITE" id="PS00010">
    <property type="entry name" value="ASX_HYDROXYL"/>
    <property type="match status" value="1"/>
</dbReference>
<keyword evidence="1" id="KW-0245">EGF-like domain</keyword>
<keyword evidence="4" id="KW-1015">Disulfide bond</keyword>
<dbReference type="Pfam" id="PF22494">
    <property type="entry name" value="choice_anch_I"/>
    <property type="match status" value="1"/>
</dbReference>
<name>A0A8K0ESS8_BRALA</name>
<dbReference type="InterPro" id="IPR001304">
    <property type="entry name" value="C-type_lectin-like"/>
</dbReference>
<dbReference type="PANTHER" id="PTHR46928:SF1">
    <property type="entry name" value="MESENCHYME-SPECIFIC CELL SURFACE GLYCOPROTEIN"/>
    <property type="match status" value="1"/>
</dbReference>
<evidence type="ECO:0000256" key="3">
    <source>
        <dbReference type="ARBA" id="ARBA00022737"/>
    </source>
</evidence>
<dbReference type="InterPro" id="IPR024731">
    <property type="entry name" value="NELL2-like_EGF"/>
</dbReference>
<dbReference type="SMART" id="SM00181">
    <property type="entry name" value="EGF"/>
    <property type="match status" value="1"/>
</dbReference>
<dbReference type="InterPro" id="IPR000742">
    <property type="entry name" value="EGF"/>
</dbReference>
<dbReference type="AlphaFoldDB" id="A0A8K0ESS8"/>
<feature type="signal peptide" evidence="6">
    <location>
        <begin position="1"/>
        <end position="27"/>
    </location>
</feature>
<dbReference type="Gene3D" id="2.10.25.10">
    <property type="entry name" value="Laminin"/>
    <property type="match status" value="1"/>
</dbReference>
<evidence type="ECO:0000313" key="8">
    <source>
        <dbReference type="EMBL" id="CAH1267407.1"/>
    </source>
</evidence>
<dbReference type="SUPFAM" id="SSF57196">
    <property type="entry name" value="EGF/Laminin"/>
    <property type="match status" value="1"/>
</dbReference>
<evidence type="ECO:0000256" key="1">
    <source>
        <dbReference type="ARBA" id="ARBA00022536"/>
    </source>
</evidence>
<dbReference type="Gene3D" id="3.10.100.10">
    <property type="entry name" value="Mannose-Binding Protein A, subunit A"/>
    <property type="match status" value="1"/>
</dbReference>
<keyword evidence="2 6" id="KW-0732">Signal</keyword>
<organism evidence="8 9">
    <name type="scientific">Branchiostoma lanceolatum</name>
    <name type="common">Common lancelet</name>
    <name type="synonym">Amphioxus lanceolatum</name>
    <dbReference type="NCBI Taxonomy" id="7740"/>
    <lineage>
        <taxon>Eukaryota</taxon>
        <taxon>Metazoa</taxon>
        <taxon>Chordata</taxon>
        <taxon>Cephalochordata</taxon>
        <taxon>Leptocardii</taxon>
        <taxon>Amphioxiformes</taxon>
        <taxon>Branchiostomatidae</taxon>
        <taxon>Branchiostoma</taxon>
    </lineage>
</organism>
<proteinExistence type="predicted"/>
<dbReference type="SUPFAM" id="SSF56436">
    <property type="entry name" value="C-type lectin-like"/>
    <property type="match status" value="1"/>
</dbReference>
<dbReference type="PROSITE" id="PS01187">
    <property type="entry name" value="EGF_CA"/>
    <property type="match status" value="1"/>
</dbReference>
<dbReference type="CDD" id="cd00037">
    <property type="entry name" value="CLECT"/>
    <property type="match status" value="1"/>
</dbReference>
<evidence type="ECO:0000313" key="9">
    <source>
        <dbReference type="Proteomes" id="UP000838412"/>
    </source>
</evidence>
<dbReference type="FunFam" id="2.10.25.10:FF:000038">
    <property type="entry name" value="Fibrillin 2"/>
    <property type="match status" value="1"/>
</dbReference>
<feature type="domain" description="EGF-like" evidence="7">
    <location>
        <begin position="55"/>
        <end position="68"/>
    </location>
</feature>
<protein>
    <submittedName>
        <fullName evidence="8">BCAN protein</fullName>
    </submittedName>
</protein>
<dbReference type="Proteomes" id="UP000838412">
    <property type="component" value="Chromosome 6"/>
</dbReference>
<dbReference type="InterPro" id="IPR015943">
    <property type="entry name" value="WD40/YVTN_repeat-like_dom_sf"/>
</dbReference>
<dbReference type="SUPFAM" id="SSF75011">
    <property type="entry name" value="3-carboxy-cis,cis-mucoante lactonizing enzyme"/>
    <property type="match status" value="1"/>
</dbReference>
<evidence type="ECO:0000256" key="2">
    <source>
        <dbReference type="ARBA" id="ARBA00022729"/>
    </source>
</evidence>
<dbReference type="PANTHER" id="PTHR46928">
    <property type="entry name" value="MESENCHYME-SPECIFIC CELL SURFACE GLYCOPROTEIN"/>
    <property type="match status" value="1"/>
</dbReference>
<feature type="compositionally biased region" description="Basic and acidic residues" evidence="5">
    <location>
        <begin position="624"/>
        <end position="638"/>
    </location>
</feature>
<dbReference type="Pfam" id="PF12947">
    <property type="entry name" value="EGF_3"/>
    <property type="match status" value="1"/>
</dbReference>
<dbReference type="NCBIfam" id="NF038117">
    <property type="entry name" value="choice_anch_I"/>
    <property type="match status" value="1"/>
</dbReference>
<dbReference type="InterPro" id="IPR055188">
    <property type="entry name" value="Choice_anch_I"/>
</dbReference>
<dbReference type="InterPro" id="IPR016187">
    <property type="entry name" value="CTDL_fold"/>
</dbReference>
<evidence type="ECO:0000256" key="4">
    <source>
        <dbReference type="ARBA" id="ARBA00023157"/>
    </source>
</evidence>
<dbReference type="Pfam" id="PF00059">
    <property type="entry name" value="Lectin_C"/>
    <property type="match status" value="1"/>
</dbReference>
<dbReference type="GO" id="GO:0005509">
    <property type="term" value="F:calcium ion binding"/>
    <property type="evidence" value="ECO:0007669"/>
    <property type="project" value="InterPro"/>
</dbReference>
<feature type="chain" id="PRO_5035440401" evidence="6">
    <location>
        <begin position="28"/>
        <end position="743"/>
    </location>
</feature>
<dbReference type="PROSITE" id="PS01186">
    <property type="entry name" value="EGF_2"/>
    <property type="match status" value="1"/>
</dbReference>
<dbReference type="SMART" id="SM00179">
    <property type="entry name" value="EGF_CA"/>
    <property type="match status" value="1"/>
</dbReference>
<dbReference type="InterPro" id="IPR016186">
    <property type="entry name" value="C-type_lectin-like/link_sf"/>
</dbReference>
<dbReference type="EMBL" id="OV696691">
    <property type="protein sequence ID" value="CAH1267407.1"/>
    <property type="molecule type" value="Genomic_DNA"/>
</dbReference>
<reference evidence="8" key="1">
    <citation type="submission" date="2022-01" db="EMBL/GenBank/DDBJ databases">
        <authorList>
            <person name="Braso-Vives M."/>
        </authorList>
    </citation>
    <scope>NUCLEOTIDE SEQUENCE</scope>
</reference>
<evidence type="ECO:0000256" key="6">
    <source>
        <dbReference type="SAM" id="SignalP"/>
    </source>
</evidence>
<dbReference type="InterPro" id="IPR018097">
    <property type="entry name" value="EGF_Ca-bd_CS"/>
</dbReference>